<dbReference type="SUPFAM" id="SSF56954">
    <property type="entry name" value="Outer membrane efflux proteins (OEP)"/>
    <property type="match status" value="1"/>
</dbReference>
<dbReference type="RefSeq" id="WP_063357916.1">
    <property type="nucleotide sequence ID" value="NZ_AQHB01000047.1"/>
</dbReference>
<dbReference type="PANTHER" id="PTHR30203">
    <property type="entry name" value="OUTER MEMBRANE CATION EFFLUX PROTEIN"/>
    <property type="match status" value="1"/>
</dbReference>
<proteinExistence type="inferred from homology"/>
<evidence type="ECO:0000313" key="4">
    <source>
        <dbReference type="Proteomes" id="UP000076643"/>
    </source>
</evidence>
<sequence>MWQNMVFVFAVTGVLVGCSATSQIGEDYQSQLSMPVTWQQTHTAGNVQSNWLAQLDNPQVHKLVSLALSNNLSITTKALEIETARQQLIISGSALWPTLEVSFDSTRRKSASTEEYSSSHELGLKVGYELDLWGKLADEDRQANLNVMASHAEFMQAQHNLVADVVISWFAVIEGQKQLELLHQRLELVEQNLDIIENGYKQGLNSALDVYLTRNEFSNEKAKVAQQSALVSERKRALERLVGEYPSAQLGVHAELPLLSSNINVGVPSELVSRKPALMSSWYKLLAQDAALAFAHKSRFPSINLTASYGSSSNDFKDAFSMSSAGWSLLSGVSAPIFNAGKLAANEELAKVQLRAQELSYLDSLQDAFTTVENGITAEQALRSRYQETLVSEKNARLAEQLSFEQYQKGLVSYTTVLDAQKRSFEAQSSLISIKNELIKNRVELHLALGGDFKSSQPKEDNNESS</sequence>
<dbReference type="Pfam" id="PF02321">
    <property type="entry name" value="OEP"/>
    <property type="match status" value="2"/>
</dbReference>
<dbReference type="InterPro" id="IPR010131">
    <property type="entry name" value="MdtP/NodT-like"/>
</dbReference>
<organism evidence="3 4">
    <name type="scientific">Pseudoalteromonas luteoviolacea DSM 6061</name>
    <dbReference type="NCBI Taxonomy" id="1365250"/>
    <lineage>
        <taxon>Bacteria</taxon>
        <taxon>Pseudomonadati</taxon>
        <taxon>Pseudomonadota</taxon>
        <taxon>Gammaproteobacteria</taxon>
        <taxon>Alteromonadales</taxon>
        <taxon>Pseudoalteromonadaceae</taxon>
        <taxon>Pseudoalteromonas</taxon>
    </lineage>
</organism>
<evidence type="ECO:0000256" key="2">
    <source>
        <dbReference type="RuleBase" id="RU362097"/>
    </source>
</evidence>
<keyword evidence="2" id="KW-0812">Transmembrane</keyword>
<protein>
    <recommendedName>
        <fullName evidence="5">RND transporter</fullName>
    </recommendedName>
</protein>
<dbReference type="NCBIfam" id="TIGR01845">
    <property type="entry name" value="outer_NodT"/>
    <property type="match status" value="1"/>
</dbReference>
<dbReference type="GO" id="GO:0015562">
    <property type="term" value="F:efflux transmembrane transporter activity"/>
    <property type="evidence" value="ECO:0007669"/>
    <property type="project" value="InterPro"/>
</dbReference>
<dbReference type="PATRIC" id="fig|1365250.3.peg.4477"/>
<evidence type="ECO:0008006" key="5">
    <source>
        <dbReference type="Google" id="ProtNLM"/>
    </source>
</evidence>
<keyword evidence="2" id="KW-0472">Membrane</keyword>
<dbReference type="InterPro" id="IPR003423">
    <property type="entry name" value="OMP_efflux"/>
</dbReference>
<keyword evidence="2" id="KW-1134">Transmembrane beta strand</keyword>
<reference evidence="3 4" key="1">
    <citation type="submission" date="2013-07" db="EMBL/GenBank/DDBJ databases">
        <title>Comparative Genomic and Metabolomic Analysis of Twelve Strains of Pseudoalteromonas luteoviolacea.</title>
        <authorList>
            <person name="Vynne N.G."/>
            <person name="Mansson M."/>
            <person name="Gram L."/>
        </authorList>
    </citation>
    <scope>NUCLEOTIDE SEQUENCE [LARGE SCALE GENOMIC DNA]</scope>
    <source>
        <strain evidence="3 4">DSM 6061</strain>
    </source>
</reference>
<keyword evidence="4" id="KW-1185">Reference proteome</keyword>
<dbReference type="GO" id="GO:0009279">
    <property type="term" value="C:cell outer membrane"/>
    <property type="evidence" value="ECO:0007669"/>
    <property type="project" value="UniProtKB-SubCell"/>
</dbReference>
<keyword evidence="2" id="KW-0449">Lipoprotein</keyword>
<dbReference type="AlphaFoldDB" id="A0A166V5F0"/>
<keyword evidence="2" id="KW-0564">Palmitate</keyword>
<evidence type="ECO:0000313" key="3">
    <source>
        <dbReference type="EMBL" id="KZN31735.1"/>
    </source>
</evidence>
<comment type="caution">
    <text evidence="3">The sequence shown here is derived from an EMBL/GenBank/DDBJ whole genome shotgun (WGS) entry which is preliminary data.</text>
</comment>
<comment type="subcellular location">
    <subcellularLocation>
        <location evidence="2">Cell outer membrane</location>
        <topology evidence="2">Lipid-anchor</topology>
    </subcellularLocation>
</comment>
<evidence type="ECO:0000256" key="1">
    <source>
        <dbReference type="ARBA" id="ARBA00007613"/>
    </source>
</evidence>
<comment type="similarity">
    <text evidence="1 2">Belongs to the outer membrane factor (OMF) (TC 1.B.17) family.</text>
</comment>
<dbReference type="Gene3D" id="2.20.200.10">
    <property type="entry name" value="Outer membrane efflux proteins (OEP)"/>
    <property type="match status" value="1"/>
</dbReference>
<dbReference type="EMBL" id="AUYB01000136">
    <property type="protein sequence ID" value="KZN31735.1"/>
    <property type="molecule type" value="Genomic_DNA"/>
</dbReference>
<name>A0A166V5F0_9GAMM</name>
<accession>A0A166V5F0</accession>
<gene>
    <name evidence="3" type="ORF">N475_04570</name>
</gene>
<dbReference type="Proteomes" id="UP000076643">
    <property type="component" value="Unassembled WGS sequence"/>
</dbReference>
<dbReference type="Gene3D" id="1.20.1600.10">
    <property type="entry name" value="Outer membrane efflux proteins (OEP)"/>
    <property type="match status" value="1"/>
</dbReference>